<name>A0A1I8BJJ7_MELHA</name>
<feature type="domain" description="Interferon-related developmental regulator N-terminal" evidence="2">
    <location>
        <begin position="56"/>
        <end position="295"/>
    </location>
</feature>
<evidence type="ECO:0000313" key="4">
    <source>
        <dbReference type="WBParaSite" id="MhA1_Contig255.frz3.gene23"/>
    </source>
</evidence>
<dbReference type="OMA" id="ITSICCE"/>
<dbReference type="PANTHER" id="PTHR12354">
    <property type="entry name" value="INTERFERON-RELATED DEVELOPMENTAL REGULATOR"/>
    <property type="match status" value="1"/>
</dbReference>
<evidence type="ECO:0000313" key="3">
    <source>
        <dbReference type="Proteomes" id="UP000095281"/>
    </source>
</evidence>
<dbReference type="WBParaSite" id="MhA1_Contig255.frz3.gene23">
    <property type="protein sequence ID" value="MhA1_Contig255.frz3.gene23"/>
    <property type="gene ID" value="MhA1_Contig255.frz3.gene23"/>
</dbReference>
<keyword evidence="3" id="KW-1185">Reference proteome</keyword>
<dbReference type="PANTHER" id="PTHR12354:SF1">
    <property type="entry name" value="INTERFERON-RELATED DEVELOPMENTAL REGULATOR 1"/>
    <property type="match status" value="1"/>
</dbReference>
<dbReference type="Pfam" id="PF05004">
    <property type="entry name" value="IFRD"/>
    <property type="match status" value="1"/>
</dbReference>
<dbReference type="InterPro" id="IPR007701">
    <property type="entry name" value="Interferon-rel_develop_reg_N"/>
</dbReference>
<accession>A0A1I8BJJ7</accession>
<evidence type="ECO:0000256" key="1">
    <source>
        <dbReference type="ARBA" id="ARBA00008828"/>
    </source>
</evidence>
<protein>
    <submittedName>
        <fullName evidence="4">IFRD domain-containing protein</fullName>
    </submittedName>
</protein>
<proteinExistence type="inferred from homology"/>
<evidence type="ECO:0000259" key="2">
    <source>
        <dbReference type="Pfam" id="PF05004"/>
    </source>
</evidence>
<dbReference type="AlphaFoldDB" id="A0A1I8BJJ7"/>
<reference evidence="4" key="1">
    <citation type="submission" date="2016-11" db="UniProtKB">
        <authorList>
            <consortium name="WormBaseParasite"/>
        </authorList>
    </citation>
    <scope>IDENTIFICATION</scope>
</reference>
<dbReference type="InterPro" id="IPR016024">
    <property type="entry name" value="ARM-type_fold"/>
</dbReference>
<dbReference type="SUPFAM" id="SSF48371">
    <property type="entry name" value="ARM repeat"/>
    <property type="match status" value="1"/>
</dbReference>
<organism evidence="3 4">
    <name type="scientific">Meloidogyne hapla</name>
    <name type="common">Root-knot nematode worm</name>
    <dbReference type="NCBI Taxonomy" id="6305"/>
    <lineage>
        <taxon>Eukaryota</taxon>
        <taxon>Metazoa</taxon>
        <taxon>Ecdysozoa</taxon>
        <taxon>Nematoda</taxon>
        <taxon>Chromadorea</taxon>
        <taxon>Rhabditida</taxon>
        <taxon>Tylenchina</taxon>
        <taxon>Tylenchomorpha</taxon>
        <taxon>Tylenchoidea</taxon>
        <taxon>Meloidogynidae</taxon>
        <taxon>Meloidogyninae</taxon>
        <taxon>Meloidogyne</taxon>
    </lineage>
</organism>
<sequence length="406" mass="45071">MGKKRNTNKVTLAVPLSVAIGGKGGGSIGGPDLSDTSDLESVYSTSVVGEGGGADSETRLRAIDNLLLVLNKNCIPESVEKWRGTISEIILNNLKRTVEEAMRVCSLAALLSLQLGVGIEDDICEIVNLMCQICADVSASEVVRSSCAQAIGLCVYLSVESHIHRLETMQTLKSIWSAMKPVGVGGTSLFSSALASWSLLLERFDSVFISTQIEEMQPRICSFLESTTVEARISAGEALMILYEIGVENIDDEFQFSNQNYLEQLLGNLAADSSKNRAKRDKKLQKLTFRHINDVICNEKLSQLSVRFNKRETLNIRKCHHKLLYDLLCQLLKSDLNGHLTKNEVLRELFDLGPVLSVEEPVKMSKSQKIERLVQFGEQKKQMNINRSKGRAKKNDHKHALIEFED</sequence>
<dbReference type="Proteomes" id="UP000095281">
    <property type="component" value="Unplaced"/>
</dbReference>
<dbReference type="InterPro" id="IPR039777">
    <property type="entry name" value="IFRD"/>
</dbReference>
<comment type="similarity">
    <text evidence="1">Belongs to the IFRD family.</text>
</comment>